<dbReference type="OrthoDB" id="9803578at2"/>
<accession>A0A420X150</accession>
<dbReference type="SUPFAM" id="SSF53474">
    <property type="entry name" value="alpha/beta-Hydrolases"/>
    <property type="match status" value="1"/>
</dbReference>
<dbReference type="Gene3D" id="3.40.50.1820">
    <property type="entry name" value="alpha/beta hydrolase"/>
    <property type="match status" value="1"/>
</dbReference>
<dbReference type="EMBL" id="RBIN01000001">
    <property type="protein sequence ID" value="RKR07571.1"/>
    <property type="molecule type" value="Genomic_DNA"/>
</dbReference>
<organism evidence="1 2">
    <name type="scientific">Kushneria sinocarnis</name>
    <dbReference type="NCBI Taxonomy" id="595502"/>
    <lineage>
        <taxon>Bacteria</taxon>
        <taxon>Pseudomonadati</taxon>
        <taxon>Pseudomonadota</taxon>
        <taxon>Gammaproteobacteria</taxon>
        <taxon>Oceanospirillales</taxon>
        <taxon>Halomonadaceae</taxon>
        <taxon>Kushneria</taxon>
    </lineage>
</organism>
<dbReference type="PANTHER" id="PTHR48098:SF1">
    <property type="entry name" value="DIACYLGLYCEROL ACYLTRANSFERASE_MYCOLYLTRANSFERASE AG85A"/>
    <property type="match status" value="1"/>
</dbReference>
<evidence type="ECO:0000313" key="2">
    <source>
        <dbReference type="Proteomes" id="UP000281975"/>
    </source>
</evidence>
<dbReference type="PANTHER" id="PTHR48098">
    <property type="entry name" value="ENTEROCHELIN ESTERASE-RELATED"/>
    <property type="match status" value="1"/>
</dbReference>
<comment type="caution">
    <text evidence="1">The sequence shown here is derived from an EMBL/GenBank/DDBJ whole genome shotgun (WGS) entry which is preliminary data.</text>
</comment>
<sequence>MALLNCRFRSDVLDMETTLTALVPEHAERPSPVLYLLHGLSDDDSSWLRRTAIERYAEPYGLAVIMPRVERSYYTDMARGPAWYRFLSEELPAVSARLFPISQRREETFVAGVSMGGYGAFKWALREPGRFAAAASLSGSLDIVAVGEREAPPPEYPWIFEHAPAGGEDDLLALLAHYRQPQPCQPALFQWCGSEDYLLEANRRFRDACRDTALTLDYGEGAGDHQWRYWDRQIQRVICWLPLERPRATPPT</sequence>
<protein>
    <submittedName>
        <fullName evidence="1">S-formylglutathione hydrolase FrmB</fullName>
    </submittedName>
</protein>
<proteinExistence type="predicted"/>
<dbReference type="InterPro" id="IPR000801">
    <property type="entry name" value="Esterase-like"/>
</dbReference>
<dbReference type="Proteomes" id="UP000281975">
    <property type="component" value="Unassembled WGS sequence"/>
</dbReference>
<evidence type="ECO:0000313" key="1">
    <source>
        <dbReference type="EMBL" id="RKR07571.1"/>
    </source>
</evidence>
<dbReference type="RefSeq" id="WP_121170741.1">
    <property type="nucleotide sequence ID" value="NZ_RBIN01000001.1"/>
</dbReference>
<name>A0A420X150_9GAMM</name>
<dbReference type="GO" id="GO:0016747">
    <property type="term" value="F:acyltransferase activity, transferring groups other than amino-acyl groups"/>
    <property type="evidence" value="ECO:0007669"/>
    <property type="project" value="TreeGrafter"/>
</dbReference>
<dbReference type="InterPro" id="IPR029058">
    <property type="entry name" value="AB_hydrolase_fold"/>
</dbReference>
<dbReference type="AlphaFoldDB" id="A0A420X150"/>
<dbReference type="GO" id="GO:0016787">
    <property type="term" value="F:hydrolase activity"/>
    <property type="evidence" value="ECO:0007669"/>
    <property type="project" value="UniProtKB-KW"/>
</dbReference>
<reference evidence="1 2" key="1">
    <citation type="submission" date="2018-10" db="EMBL/GenBank/DDBJ databases">
        <title>Genomic Encyclopedia of Type Strains, Phase IV (KMG-IV): sequencing the most valuable type-strain genomes for metagenomic binning, comparative biology and taxonomic classification.</title>
        <authorList>
            <person name="Goeker M."/>
        </authorList>
    </citation>
    <scope>NUCLEOTIDE SEQUENCE [LARGE SCALE GENOMIC DNA]</scope>
    <source>
        <strain evidence="1 2">DSM 23229</strain>
    </source>
</reference>
<keyword evidence="2" id="KW-1185">Reference proteome</keyword>
<dbReference type="Pfam" id="PF00756">
    <property type="entry name" value="Esterase"/>
    <property type="match status" value="1"/>
</dbReference>
<keyword evidence="1" id="KW-0378">Hydrolase</keyword>
<gene>
    <name evidence="1" type="ORF">C7446_0384</name>
</gene>
<dbReference type="InterPro" id="IPR050583">
    <property type="entry name" value="Mycobacterial_A85_antigen"/>
</dbReference>